<dbReference type="RefSeq" id="WP_088441384.1">
    <property type="nucleotide sequence ID" value="NZ_BMMC01000013.1"/>
</dbReference>
<dbReference type="EMBL" id="NISK01000002">
    <property type="protein sequence ID" value="OWQ97535.1"/>
    <property type="molecule type" value="Genomic_DNA"/>
</dbReference>
<dbReference type="Proteomes" id="UP000197361">
    <property type="component" value="Unassembled WGS sequence"/>
</dbReference>
<reference evidence="1 2" key="1">
    <citation type="journal article" date="2010" name="Int. J. Syst. Evol. Microbiol.">
        <title>Sphingopyxis bauzanensis sp. nov., a psychrophilic bacterium isolated from soil.</title>
        <authorList>
            <person name="Zhang D.C."/>
            <person name="Liu H.C."/>
            <person name="Xin Y.H."/>
            <person name="Zhou Y.G."/>
            <person name="Schinner F."/>
            <person name="Margesin R."/>
        </authorList>
    </citation>
    <scope>NUCLEOTIDE SEQUENCE [LARGE SCALE GENOMIC DNA]</scope>
    <source>
        <strain evidence="1 2">DSM 22271</strain>
    </source>
</reference>
<gene>
    <name evidence="1" type="ORF">CDQ92_11020</name>
</gene>
<dbReference type="OrthoDB" id="6057847at2"/>
<accession>A0A246JWV1</accession>
<evidence type="ECO:0000313" key="2">
    <source>
        <dbReference type="Proteomes" id="UP000197361"/>
    </source>
</evidence>
<organism evidence="1 2">
    <name type="scientific">Sphingopyxis bauzanensis</name>
    <dbReference type="NCBI Taxonomy" id="651663"/>
    <lineage>
        <taxon>Bacteria</taxon>
        <taxon>Pseudomonadati</taxon>
        <taxon>Pseudomonadota</taxon>
        <taxon>Alphaproteobacteria</taxon>
        <taxon>Sphingomonadales</taxon>
        <taxon>Sphingomonadaceae</taxon>
        <taxon>Sphingopyxis</taxon>
    </lineage>
</organism>
<evidence type="ECO:0000313" key="1">
    <source>
        <dbReference type="EMBL" id="OWQ97535.1"/>
    </source>
</evidence>
<dbReference type="AlphaFoldDB" id="A0A246JWV1"/>
<protein>
    <submittedName>
        <fullName evidence="1">Uncharacterized protein</fullName>
    </submittedName>
</protein>
<sequence length="384" mass="43509">MDIDEIRQKVQKAIGPLKQAELDQPIYHQLFMSAKRTDAGGKLPPYYLVYFLLIDLLGFRNNGQWDKTAWSVTVDYEGTPFLVEHRKFGLGIFGMEKPKTEAIAERVATCLNKAAKAARPYFEWRASEAAKQSHLNVVNRSRALFARVEFYLGLFDARTSEAEARKGERIRTQTGPNTWSTRYPAQNLTREARWFALSAIESFFSWTEHVFIHIATLRGLCSTGEDVAALAKSDWADKYKAALDITHKDDKRFYDDLAVLRRQLRNFVAHGSFGKEGEALLFHSGAGAVPMLLPHNRNPSVFRFGSGLDFRTAPSIDLIKAFIAHLWTGVRSPAKIYLQDYELPVVLTRVKDGSYAAAMCSDADMEEFARHLAGLFDRHANMDF</sequence>
<proteinExistence type="predicted"/>
<comment type="caution">
    <text evidence="1">The sequence shown here is derived from an EMBL/GenBank/DDBJ whole genome shotgun (WGS) entry which is preliminary data.</text>
</comment>
<name>A0A246JWV1_9SPHN</name>
<keyword evidence="2" id="KW-1185">Reference proteome</keyword>